<evidence type="ECO:0000313" key="3">
    <source>
        <dbReference type="EMBL" id="KAJ1968485.1"/>
    </source>
</evidence>
<dbReference type="EMBL" id="JANBPY010000175">
    <property type="protein sequence ID" value="KAJ1968485.1"/>
    <property type="molecule type" value="Genomic_DNA"/>
</dbReference>
<organism evidence="3 4">
    <name type="scientific">Dispira parvispora</name>
    <dbReference type="NCBI Taxonomy" id="1520584"/>
    <lineage>
        <taxon>Eukaryota</taxon>
        <taxon>Fungi</taxon>
        <taxon>Fungi incertae sedis</taxon>
        <taxon>Zoopagomycota</taxon>
        <taxon>Kickxellomycotina</taxon>
        <taxon>Dimargaritomycetes</taxon>
        <taxon>Dimargaritales</taxon>
        <taxon>Dimargaritaceae</taxon>
        <taxon>Dispira</taxon>
    </lineage>
</organism>
<dbReference type="InterPro" id="IPR000195">
    <property type="entry name" value="Rab-GAP-TBC_dom"/>
</dbReference>
<gene>
    <name evidence="3" type="ORF">IWQ62_001216</name>
</gene>
<dbReference type="OrthoDB" id="206700at2759"/>
<dbReference type="AlphaFoldDB" id="A0A9W8E9B4"/>
<feature type="non-terminal residue" evidence="3">
    <location>
        <position position="123"/>
    </location>
</feature>
<dbReference type="Proteomes" id="UP001150925">
    <property type="component" value="Unassembled WGS sequence"/>
</dbReference>
<comment type="caution">
    <text evidence="3">The sequence shown here is derived from an EMBL/GenBank/DDBJ whole genome shotgun (WGS) entry which is preliminary data.</text>
</comment>
<accession>A0A9W8E9B4</accession>
<feature type="region of interest" description="Disordered" evidence="1">
    <location>
        <begin position="1"/>
        <end position="21"/>
    </location>
</feature>
<proteinExistence type="predicted"/>
<name>A0A9W8E9B4_9FUNG</name>
<dbReference type="PROSITE" id="PS50086">
    <property type="entry name" value="TBC_RABGAP"/>
    <property type="match status" value="1"/>
</dbReference>
<dbReference type="InterPro" id="IPR035969">
    <property type="entry name" value="Rab-GAP_TBC_sf"/>
</dbReference>
<feature type="domain" description="Rab-GAP TBC" evidence="2">
    <location>
        <begin position="47"/>
        <end position="123"/>
    </location>
</feature>
<dbReference type="SUPFAM" id="SSF47923">
    <property type="entry name" value="Ypt/Rab-GAP domain of gyp1p"/>
    <property type="match status" value="1"/>
</dbReference>
<evidence type="ECO:0000256" key="1">
    <source>
        <dbReference type="SAM" id="MobiDB-lite"/>
    </source>
</evidence>
<keyword evidence="4" id="KW-1185">Reference proteome</keyword>
<reference evidence="3" key="1">
    <citation type="submission" date="2022-07" db="EMBL/GenBank/DDBJ databases">
        <title>Phylogenomic reconstructions and comparative analyses of Kickxellomycotina fungi.</title>
        <authorList>
            <person name="Reynolds N.K."/>
            <person name="Stajich J.E."/>
            <person name="Barry K."/>
            <person name="Grigoriev I.V."/>
            <person name="Crous P."/>
            <person name="Smith M.E."/>
        </authorList>
    </citation>
    <scope>NUCLEOTIDE SEQUENCE</scope>
    <source>
        <strain evidence="3">RSA 1196</strain>
    </source>
</reference>
<protein>
    <recommendedName>
        <fullName evidence="2">Rab-GAP TBC domain-containing protein</fullName>
    </recommendedName>
</protein>
<evidence type="ECO:0000313" key="4">
    <source>
        <dbReference type="Proteomes" id="UP001150925"/>
    </source>
</evidence>
<evidence type="ECO:0000259" key="2">
    <source>
        <dbReference type="PROSITE" id="PS50086"/>
    </source>
</evidence>
<sequence length="123" mass="14699">MWRNTRLRSKTATSDTGEDHTQISTLASSEIDLVDLRIHASEHAKGFVTHSIRRRLWLQLLMHERVEMPRHYVSSHPDDRQVKLDLDRTQLPLDQTQKLMLEHTVKFVLYRNSWLRYFQGFND</sequence>
<dbReference type="Gene3D" id="1.10.8.1310">
    <property type="match status" value="1"/>
</dbReference>